<evidence type="ECO:0000256" key="2">
    <source>
        <dbReference type="ARBA" id="ARBA00022737"/>
    </source>
</evidence>
<dbReference type="Proteomes" id="UP000050920">
    <property type="component" value="Unassembled WGS sequence"/>
</dbReference>
<accession>A0A0R2NLF9</accession>
<keyword evidence="4" id="KW-1185">Reference proteome</keyword>
<dbReference type="InterPro" id="IPR011004">
    <property type="entry name" value="Trimer_LpxA-like_sf"/>
</dbReference>
<evidence type="ECO:0000313" key="3">
    <source>
        <dbReference type="EMBL" id="KRO26581.1"/>
    </source>
</evidence>
<organism evidence="3 4">
    <name type="scientific">Lactiplantibacillus fabifermentans DSM 21115</name>
    <dbReference type="NCBI Taxonomy" id="1413187"/>
    <lineage>
        <taxon>Bacteria</taxon>
        <taxon>Bacillati</taxon>
        <taxon>Bacillota</taxon>
        <taxon>Bacilli</taxon>
        <taxon>Lactobacillales</taxon>
        <taxon>Lactobacillaceae</taxon>
        <taxon>Lactiplantibacillus</taxon>
    </lineage>
</organism>
<comment type="caution">
    <text evidence="3">The sequence shown here is derived from an EMBL/GenBank/DDBJ whole genome shotgun (WGS) entry which is preliminary data.</text>
</comment>
<dbReference type="InterPro" id="IPR018357">
    <property type="entry name" value="Hexapep_transf_CS"/>
</dbReference>
<name>A0A0R2NLF9_9LACO</name>
<proteinExistence type="predicted"/>
<dbReference type="AlphaFoldDB" id="A0A0R2NLF9"/>
<evidence type="ECO:0000256" key="1">
    <source>
        <dbReference type="ARBA" id="ARBA00022679"/>
    </source>
</evidence>
<protein>
    <recommendedName>
        <fullName evidence="5">Serine acetyltransferase</fullName>
    </recommendedName>
</protein>
<evidence type="ECO:0000313" key="4">
    <source>
        <dbReference type="Proteomes" id="UP000050920"/>
    </source>
</evidence>
<sequence>MTNFNTLLHQNCFATTPAERQAAANALERDFNCEVQAFEIDPSVQFAHHGRGCTIAAAKICAGVVIFQNVTVGANQKFNLQTQQWEQLGNPVIGQNVIIADGAKVLGPIIIGDNTVIGAGAIITKDVPANQVAYGVNQFKPRDPQYDLIYHDPMPDFSDLQAAGQAVIDRYTKKSAE</sequence>
<reference evidence="3 4" key="1">
    <citation type="journal article" date="2015" name="Genome Announc.">
        <title>Expanding the biotechnology potential of lactobacilli through comparative genomics of 213 strains and associated genera.</title>
        <authorList>
            <person name="Sun Z."/>
            <person name="Harris H.M."/>
            <person name="McCann A."/>
            <person name="Guo C."/>
            <person name="Argimon S."/>
            <person name="Zhang W."/>
            <person name="Yang X."/>
            <person name="Jeffery I.B."/>
            <person name="Cooney J.C."/>
            <person name="Kagawa T.F."/>
            <person name="Liu W."/>
            <person name="Song Y."/>
            <person name="Salvetti E."/>
            <person name="Wrobel A."/>
            <person name="Rasinkangas P."/>
            <person name="Parkhill J."/>
            <person name="Rea M.C."/>
            <person name="O'Sullivan O."/>
            <person name="Ritari J."/>
            <person name="Douillard F.P."/>
            <person name="Paul Ross R."/>
            <person name="Yang R."/>
            <person name="Briner A.E."/>
            <person name="Felis G.E."/>
            <person name="de Vos W.M."/>
            <person name="Barrangou R."/>
            <person name="Klaenhammer T.R."/>
            <person name="Caufield P.W."/>
            <person name="Cui Y."/>
            <person name="Zhang H."/>
            <person name="O'Toole P.W."/>
        </authorList>
    </citation>
    <scope>NUCLEOTIDE SEQUENCE [LARGE SCALE GENOMIC DNA]</scope>
    <source>
        <strain evidence="3 4">DSM 21115</strain>
    </source>
</reference>
<dbReference type="RefSeq" id="WP_024626339.1">
    <property type="nucleotide sequence ID" value="NZ_AYGX02000119.1"/>
</dbReference>
<keyword evidence="1" id="KW-0808">Transferase</keyword>
<gene>
    <name evidence="3" type="ORF">DY78_GL000798</name>
</gene>
<keyword evidence="2" id="KW-0677">Repeat</keyword>
<evidence type="ECO:0008006" key="5">
    <source>
        <dbReference type="Google" id="ProtNLM"/>
    </source>
</evidence>
<dbReference type="PANTHER" id="PTHR42811">
    <property type="entry name" value="SERINE ACETYLTRANSFERASE"/>
    <property type="match status" value="1"/>
</dbReference>
<dbReference type="SUPFAM" id="SSF51161">
    <property type="entry name" value="Trimeric LpxA-like enzymes"/>
    <property type="match status" value="1"/>
</dbReference>
<dbReference type="Pfam" id="PF00132">
    <property type="entry name" value="Hexapep"/>
    <property type="match status" value="1"/>
</dbReference>
<dbReference type="Gene3D" id="2.160.10.10">
    <property type="entry name" value="Hexapeptide repeat proteins"/>
    <property type="match status" value="1"/>
</dbReference>
<dbReference type="GO" id="GO:0016740">
    <property type="term" value="F:transferase activity"/>
    <property type="evidence" value="ECO:0007669"/>
    <property type="project" value="UniProtKB-KW"/>
</dbReference>
<dbReference type="PROSITE" id="PS00101">
    <property type="entry name" value="HEXAPEP_TRANSFERASES"/>
    <property type="match status" value="1"/>
</dbReference>
<dbReference type="InterPro" id="IPR001451">
    <property type="entry name" value="Hexapep"/>
</dbReference>
<dbReference type="EMBL" id="AYGX02000119">
    <property type="protein sequence ID" value="KRO26581.1"/>
    <property type="molecule type" value="Genomic_DNA"/>
</dbReference>